<evidence type="ECO:0000313" key="3">
    <source>
        <dbReference type="EMBL" id="SPC79153.1"/>
    </source>
</evidence>
<evidence type="ECO:0000256" key="2">
    <source>
        <dbReference type="SAM" id="Phobius"/>
    </source>
</evidence>
<keyword evidence="2" id="KW-0472">Membrane</keyword>
<organism evidence="3">
    <name type="scientific">Fagus sylvatica</name>
    <name type="common">Beechnut</name>
    <dbReference type="NCBI Taxonomy" id="28930"/>
    <lineage>
        <taxon>Eukaryota</taxon>
        <taxon>Viridiplantae</taxon>
        <taxon>Streptophyta</taxon>
        <taxon>Embryophyta</taxon>
        <taxon>Tracheophyta</taxon>
        <taxon>Spermatophyta</taxon>
        <taxon>Magnoliopsida</taxon>
        <taxon>eudicotyledons</taxon>
        <taxon>Gunneridae</taxon>
        <taxon>Pentapetalae</taxon>
        <taxon>rosids</taxon>
        <taxon>fabids</taxon>
        <taxon>Fagales</taxon>
        <taxon>Fagaceae</taxon>
        <taxon>Fagus</taxon>
    </lineage>
</organism>
<accession>A0A2N9EWG7</accession>
<dbReference type="EMBL" id="OIVN01000369">
    <property type="protein sequence ID" value="SPC79153.1"/>
    <property type="molecule type" value="Genomic_DNA"/>
</dbReference>
<protein>
    <submittedName>
        <fullName evidence="3">Uncharacterized protein</fullName>
    </submittedName>
</protein>
<feature type="region of interest" description="Disordered" evidence="1">
    <location>
        <begin position="69"/>
        <end position="125"/>
    </location>
</feature>
<dbReference type="PANTHER" id="PTHR36595:SF3">
    <property type="entry name" value="TRANSMEMBRANE PROTEIN"/>
    <property type="match status" value="1"/>
</dbReference>
<feature type="compositionally biased region" description="Acidic residues" evidence="1">
    <location>
        <begin position="104"/>
        <end position="125"/>
    </location>
</feature>
<keyword evidence="2" id="KW-1133">Transmembrane helix</keyword>
<feature type="transmembrane region" description="Helical" evidence="2">
    <location>
        <begin position="35"/>
        <end position="56"/>
    </location>
</feature>
<reference evidence="3" key="1">
    <citation type="submission" date="2018-02" db="EMBL/GenBank/DDBJ databases">
        <authorList>
            <person name="Cohen D.B."/>
            <person name="Kent A.D."/>
        </authorList>
    </citation>
    <scope>NUCLEOTIDE SEQUENCE</scope>
</reference>
<name>A0A2N9EWG7_FAGSY</name>
<feature type="transmembrane region" description="Helical" evidence="2">
    <location>
        <begin position="6"/>
        <end position="23"/>
    </location>
</feature>
<dbReference type="AlphaFoldDB" id="A0A2N9EWG7"/>
<sequence>MRFVNILIPLILFSAAILVLNLWSANRQQHKPLRFSSSPLLVYSVFNMIIIVILIGNYRPSSEEVDGAMPPFLPLYEGEKDTQDDTGNYIDHEDEENHGSDGNDKDDDDDDGSGDDEICWQDEEEYDNNLERRIEDFIAKVNEEWRKERLREMSNKQLCYG</sequence>
<gene>
    <name evidence="3" type="ORF">FSB_LOCUS7035</name>
</gene>
<proteinExistence type="predicted"/>
<keyword evidence="2" id="KW-0812">Transmembrane</keyword>
<dbReference type="PANTHER" id="PTHR36595">
    <property type="entry name" value="TRANSMEMBRANE PROTEIN"/>
    <property type="match status" value="1"/>
</dbReference>
<evidence type="ECO:0000256" key="1">
    <source>
        <dbReference type="SAM" id="MobiDB-lite"/>
    </source>
</evidence>